<sequence>MLASFLNFSCSSPLAQMVNLRTLSITTERRVEDVSSFLDSVSGGIKLCEKKDTDLYSRPLSGYDPNIHYVFDLLPYDPPQPLATISDEARQDQLRSLKSRISMASSRLKTLEARMASFPVSKAGLCNPNEKAAALRHRTYCDSYVLFAVNCDSEAEAFLLLQEDIIRVENAVTDLEIRVQELVSTRAWKERVGYVDIHLK</sequence>
<dbReference type="InParanoid" id="A8PH87"/>
<dbReference type="RefSeq" id="XP_002910950.1">
    <property type="nucleotide sequence ID" value="XM_002910904.1"/>
</dbReference>
<dbReference type="RefSeq" id="XP_001841359.2">
    <property type="nucleotide sequence ID" value="XM_001841307.2"/>
</dbReference>
<dbReference type="GeneID" id="6018038"/>
<dbReference type="AlphaFoldDB" id="A8PH87"/>
<dbReference type="EMBL" id="AACS02000006">
    <property type="protein sequence ID" value="EAU80464.2"/>
    <property type="molecule type" value="Genomic_DNA"/>
</dbReference>
<comment type="caution">
    <text evidence="1">The sequence shown here is derived from an EMBL/GenBank/DDBJ whole genome shotgun (WGS) entry which is preliminary data.</text>
</comment>
<evidence type="ECO:0000313" key="2">
    <source>
        <dbReference type="EMBL" id="EFI27456.1"/>
    </source>
</evidence>
<dbReference type="GeneID" id="9378478"/>
<dbReference type="EMBL" id="AACS02000006">
    <property type="protein sequence ID" value="EFI27456.1"/>
    <property type="molecule type" value="Genomic_DNA"/>
</dbReference>
<keyword evidence="3" id="KW-1185">Reference proteome</keyword>
<name>A8PH87_COPC7</name>
<dbReference type="KEGG" id="cci:CC1G_12557"/>
<dbReference type="Proteomes" id="UP000001861">
    <property type="component" value="Unassembled WGS sequence"/>
</dbReference>
<gene>
    <name evidence="1" type="ORF">CC1G_12557</name>
    <name evidence="2" type="ORF">CC1G_15487</name>
</gene>
<dbReference type="VEuPathDB" id="FungiDB:CC1G_15487"/>
<organism evidence="1 3">
    <name type="scientific">Coprinopsis cinerea (strain Okayama-7 / 130 / ATCC MYA-4618 / FGSC 9003)</name>
    <name type="common">Inky cap fungus</name>
    <name type="synonym">Hormographiella aspergillata</name>
    <dbReference type="NCBI Taxonomy" id="240176"/>
    <lineage>
        <taxon>Eukaryota</taxon>
        <taxon>Fungi</taxon>
        <taxon>Dikarya</taxon>
        <taxon>Basidiomycota</taxon>
        <taxon>Agaricomycotina</taxon>
        <taxon>Agaricomycetes</taxon>
        <taxon>Agaricomycetidae</taxon>
        <taxon>Agaricales</taxon>
        <taxon>Agaricineae</taxon>
        <taxon>Psathyrellaceae</taxon>
        <taxon>Coprinopsis</taxon>
    </lineage>
</organism>
<dbReference type="HOGENOM" id="CLU_1366190_0_0_1"/>
<dbReference type="KEGG" id="cci:CC1G_15487"/>
<evidence type="ECO:0000313" key="3">
    <source>
        <dbReference type="Proteomes" id="UP000001861"/>
    </source>
</evidence>
<dbReference type="VEuPathDB" id="FungiDB:CC1G_12557"/>
<reference evidence="1 3" key="2">
    <citation type="journal article" date="2010" name="Proc. Natl. Acad. Sci. U.S.A.">
        <title>Insights into evolution of multicellular fungi from the assembled chromosomes of the mushroom Coprinopsis cinerea (Coprinus cinereus).</title>
        <authorList>
            <person name="Stajich J.E."/>
            <person name="Wilke S.K."/>
            <person name="Ahren D."/>
            <person name="Au C.H."/>
            <person name="Birren B.W."/>
            <person name="Borodovsky M."/>
            <person name="Burns C."/>
            <person name="Canback B."/>
            <person name="Casselton L.A."/>
            <person name="Cheng C.K."/>
            <person name="Deng J."/>
            <person name="Dietrich F.S."/>
            <person name="Fargo D.C."/>
            <person name="Farman M.L."/>
            <person name="Gathman A.C."/>
            <person name="Goldberg J."/>
            <person name="Guigo R."/>
            <person name="Hoegger P.J."/>
            <person name="Hooker J.B."/>
            <person name="Huggins A."/>
            <person name="James T.Y."/>
            <person name="Kamada T."/>
            <person name="Kilaru S."/>
            <person name="Kodira C."/>
            <person name="Kues U."/>
            <person name="Kupfer D."/>
            <person name="Kwan H.S."/>
            <person name="Lomsadze A."/>
            <person name="Li W."/>
            <person name="Lilly W.W."/>
            <person name="Ma L.J."/>
            <person name="Mackey A.J."/>
            <person name="Manning G."/>
            <person name="Martin F."/>
            <person name="Muraguchi H."/>
            <person name="Natvig D.O."/>
            <person name="Palmerini H."/>
            <person name="Ramesh M.A."/>
            <person name="Rehmeyer C.J."/>
            <person name="Roe B.A."/>
            <person name="Shenoy N."/>
            <person name="Stanke M."/>
            <person name="Ter-Hovhannisyan V."/>
            <person name="Tunlid A."/>
            <person name="Velagapudi R."/>
            <person name="Vision T.J."/>
            <person name="Zeng Q."/>
            <person name="Zolan M.E."/>
            <person name="Pukkila P.J."/>
        </authorList>
    </citation>
    <scope>NUCLEOTIDE SEQUENCE [LARGE SCALE GENOMIC DNA]</scope>
    <source>
        <strain evidence="3">Okayama-7 / 130 / ATCC MYA-4618 / FGSC 9003</strain>
        <strain evidence="1">Okayama7#130</strain>
    </source>
</reference>
<reference evidence="1" key="1">
    <citation type="submission" date="2003-07" db="EMBL/GenBank/DDBJ databases">
        <authorList>
            <person name="Birren B."/>
            <person name="Nusbaum C."/>
            <person name="Abebe A."/>
            <person name="Abouelleil A."/>
            <person name="Adekoya E."/>
            <person name="Ait-zahra M."/>
            <person name="Allen N."/>
            <person name="Allen T."/>
            <person name="An P."/>
            <person name="Anderson M."/>
            <person name="Anderson S."/>
            <person name="Arachchi H."/>
            <person name="Armbruster J."/>
            <person name="Bachantsang P."/>
            <person name="Baldwin J."/>
            <person name="Barry A."/>
            <person name="Bayul T."/>
            <person name="Blitshsteyn B."/>
            <person name="Bloom T."/>
            <person name="Blye J."/>
            <person name="Boguslavskiy L."/>
            <person name="Borowsky M."/>
            <person name="Boukhgalter B."/>
            <person name="Brunache A."/>
            <person name="Butler J."/>
            <person name="Calixte N."/>
            <person name="Calvo S."/>
            <person name="Camarata J."/>
            <person name="Campo K."/>
            <person name="Chang J."/>
            <person name="Cheshatsang Y."/>
            <person name="Citroen M."/>
            <person name="Collymore A."/>
            <person name="Considine T."/>
            <person name="Cook A."/>
            <person name="Cooke P."/>
            <person name="Corum B."/>
            <person name="Cuomo C."/>
            <person name="David R."/>
            <person name="Dawoe T."/>
            <person name="Degray S."/>
            <person name="Dodge S."/>
            <person name="Dooley K."/>
            <person name="Dorje P."/>
            <person name="Dorjee K."/>
            <person name="Dorris L."/>
            <person name="Duffey N."/>
            <person name="Dupes A."/>
            <person name="Elkins T."/>
            <person name="Engels R."/>
            <person name="Erickson J."/>
            <person name="Farina A."/>
            <person name="Faro S."/>
            <person name="Ferreira P."/>
            <person name="Fischer H."/>
            <person name="Fitzgerald M."/>
            <person name="Foley K."/>
            <person name="Gage D."/>
            <person name="Galagan J."/>
            <person name="Gearin G."/>
            <person name="Gnerre S."/>
            <person name="Gnirke A."/>
            <person name="Goyette A."/>
            <person name="Graham J."/>
            <person name="Grandbois E."/>
            <person name="Gyaltsen K."/>
            <person name="Hafez N."/>
            <person name="Hagopian D."/>
            <person name="Hagos B."/>
            <person name="Hall J."/>
            <person name="Hatcher B."/>
            <person name="Heller A."/>
            <person name="Higgins H."/>
            <person name="Honan T."/>
            <person name="Horn A."/>
            <person name="Houde N."/>
            <person name="Hughes L."/>
            <person name="Hulme W."/>
            <person name="Husby E."/>
            <person name="Iliev I."/>
            <person name="Jaffe D."/>
            <person name="Jones C."/>
            <person name="Kamal M."/>
            <person name="Kamat A."/>
            <person name="Kamvysselis M."/>
            <person name="Karlsson E."/>
            <person name="Kells C."/>
            <person name="Kieu A."/>
            <person name="Kisner P."/>
            <person name="Kodira C."/>
            <person name="Kulbokas E."/>
            <person name="Labutti K."/>
            <person name="Lama D."/>
            <person name="Landers T."/>
            <person name="Leger J."/>
            <person name="Levine S."/>
            <person name="Lewis D."/>
            <person name="Lewis T."/>
            <person name="Lindblad-toh K."/>
            <person name="Liu X."/>
            <person name="Lokyitsang T."/>
            <person name="Lokyitsang Y."/>
            <person name="Lucien O."/>
            <person name="Lui A."/>
            <person name="Ma L.J."/>
            <person name="Mabbitt R."/>
            <person name="Macdonald J."/>
            <person name="Maclean C."/>
            <person name="Major J."/>
            <person name="Manning J."/>
            <person name="Marabella R."/>
            <person name="Maru K."/>
            <person name="Matthews C."/>
            <person name="Mauceli E."/>
            <person name="Mccarthy M."/>
            <person name="Mcdonough S."/>
            <person name="Mcghee T."/>
            <person name="Meldrim J."/>
            <person name="Meneus L."/>
            <person name="Mesirov J."/>
            <person name="Mihalev A."/>
            <person name="Mihova T."/>
            <person name="Mikkelsen T."/>
            <person name="Mlenga V."/>
            <person name="Moru K."/>
            <person name="Mozes J."/>
            <person name="Mulrain L."/>
            <person name="Munson G."/>
            <person name="Naylor J."/>
            <person name="Newes C."/>
            <person name="Nguyen C."/>
            <person name="Nguyen N."/>
            <person name="Nguyen T."/>
            <person name="Nicol R."/>
            <person name="Nielsen C."/>
            <person name="Nizzari M."/>
            <person name="Norbu C."/>
            <person name="Norbu N."/>
            <person name="O'donnell P."/>
            <person name="Okoawo O."/>
            <person name="O'leary S."/>
            <person name="Omotosho B."/>
            <person name="O'neill K."/>
            <person name="Osman S."/>
            <person name="Parker S."/>
            <person name="Perrin D."/>
            <person name="Phunkhang P."/>
            <person name="Piqani B."/>
            <person name="Purcell S."/>
            <person name="Rachupka T."/>
            <person name="Ramasamy U."/>
            <person name="Rameau R."/>
            <person name="Ray V."/>
            <person name="Raymond C."/>
            <person name="Retta R."/>
            <person name="Richardson S."/>
            <person name="Rise C."/>
            <person name="Rodriguez J."/>
            <person name="Rogers J."/>
            <person name="Rogov P."/>
            <person name="Rutman M."/>
            <person name="Schupbach R."/>
            <person name="Seaman C."/>
            <person name="Settipalli S."/>
            <person name="Sharpe T."/>
            <person name="Sheridan J."/>
            <person name="Sherpa N."/>
            <person name="Shi J."/>
            <person name="Smirnov S."/>
            <person name="Smith C."/>
            <person name="Sougnez C."/>
            <person name="Spencer B."/>
            <person name="Stalker J."/>
            <person name="Stange-thomann N."/>
            <person name="Stavropoulos S."/>
            <person name="Stetson K."/>
            <person name="Stone C."/>
            <person name="Stone S."/>
            <person name="Stubbs M."/>
            <person name="Talamas J."/>
            <person name="Tchuinga P."/>
            <person name="Tenzing P."/>
            <person name="Tesfaye S."/>
            <person name="Theodore J."/>
            <person name="Thoulutsang Y."/>
            <person name="Topham K."/>
            <person name="Towey S."/>
            <person name="Tsamla T."/>
            <person name="Tsomo N."/>
            <person name="Vallee D."/>
            <person name="Vassiliev H."/>
            <person name="Venkataraman V."/>
            <person name="Vinson J."/>
            <person name="Vo A."/>
            <person name="Wade C."/>
            <person name="Wang S."/>
            <person name="Wangchuk T."/>
            <person name="Wangdi T."/>
            <person name="Whittaker C."/>
            <person name="Wilkinson J."/>
            <person name="Wu Y."/>
            <person name="Wyman D."/>
            <person name="Yadav S."/>
            <person name="Yang S."/>
            <person name="Yang X."/>
            <person name="Yeager S."/>
            <person name="Yee E."/>
            <person name="Young G."/>
            <person name="Zainoun J."/>
            <person name="Zembeck L."/>
            <person name="Zimmer A."/>
            <person name="Zody M."/>
            <person name="Lander E."/>
        </authorList>
    </citation>
    <scope>NUCLEOTIDE SEQUENCE</scope>
    <source>
        <strain>Okayama7#130</strain>
    </source>
</reference>
<proteinExistence type="predicted"/>
<evidence type="ECO:0000313" key="1">
    <source>
        <dbReference type="EMBL" id="EAU80464.2"/>
    </source>
</evidence>
<protein>
    <submittedName>
        <fullName evidence="1">Uncharacterized protein</fullName>
    </submittedName>
</protein>
<accession>A8PH87</accession>